<dbReference type="GO" id="GO:0006438">
    <property type="term" value="P:valyl-tRNA aminoacylation"/>
    <property type="evidence" value="ECO:0007669"/>
    <property type="project" value="InterPro"/>
</dbReference>
<dbReference type="SUPFAM" id="SSF47323">
    <property type="entry name" value="Anticodon-binding domain of a subclass of class I aminoacyl-tRNA synthetases"/>
    <property type="match status" value="1"/>
</dbReference>
<evidence type="ECO:0000259" key="9">
    <source>
        <dbReference type="Pfam" id="PF08264"/>
    </source>
</evidence>
<evidence type="ECO:0000256" key="6">
    <source>
        <dbReference type="ARBA" id="ARBA00023146"/>
    </source>
</evidence>
<keyword evidence="4" id="KW-0067">ATP-binding</keyword>
<feature type="non-terminal residue" evidence="10">
    <location>
        <position position="1"/>
    </location>
</feature>
<dbReference type="CDD" id="cd07962">
    <property type="entry name" value="Anticodon_Ia_Val"/>
    <property type="match status" value="1"/>
</dbReference>
<evidence type="ECO:0000256" key="7">
    <source>
        <dbReference type="ARBA" id="ARBA00029936"/>
    </source>
</evidence>
<dbReference type="GO" id="GO:0005829">
    <property type="term" value="C:cytosol"/>
    <property type="evidence" value="ECO:0007669"/>
    <property type="project" value="TreeGrafter"/>
</dbReference>
<dbReference type="AlphaFoldDB" id="X0T8F2"/>
<dbReference type="GO" id="GO:0005524">
    <property type="term" value="F:ATP binding"/>
    <property type="evidence" value="ECO:0007669"/>
    <property type="project" value="UniProtKB-KW"/>
</dbReference>
<dbReference type="PANTHER" id="PTHR11946">
    <property type="entry name" value="VALYL-TRNA SYNTHETASES"/>
    <property type="match status" value="1"/>
</dbReference>
<proteinExistence type="predicted"/>
<name>X0T8F2_9ZZZZ</name>
<dbReference type="EC" id="6.1.1.9" evidence="1"/>
<dbReference type="GO" id="GO:0004832">
    <property type="term" value="F:valine-tRNA ligase activity"/>
    <property type="evidence" value="ECO:0007669"/>
    <property type="project" value="UniProtKB-EC"/>
</dbReference>
<dbReference type="Gene3D" id="1.10.730.10">
    <property type="entry name" value="Isoleucyl-tRNA Synthetase, Domain 1"/>
    <property type="match status" value="1"/>
</dbReference>
<gene>
    <name evidence="10" type="ORF">S01H1_31353</name>
</gene>
<dbReference type="Pfam" id="PF08264">
    <property type="entry name" value="Anticodon_1"/>
    <property type="match status" value="1"/>
</dbReference>
<reference evidence="10" key="1">
    <citation type="journal article" date="2014" name="Front. Microbiol.">
        <title>High frequency of phylogenetically diverse reductive dehalogenase-homologous genes in deep subseafloor sedimentary metagenomes.</title>
        <authorList>
            <person name="Kawai M."/>
            <person name="Futagami T."/>
            <person name="Toyoda A."/>
            <person name="Takaki Y."/>
            <person name="Nishi S."/>
            <person name="Hori S."/>
            <person name="Arai W."/>
            <person name="Tsubouchi T."/>
            <person name="Morono Y."/>
            <person name="Uchiyama I."/>
            <person name="Ito T."/>
            <person name="Fujiyama A."/>
            <person name="Inagaki F."/>
            <person name="Takami H."/>
        </authorList>
    </citation>
    <scope>NUCLEOTIDE SEQUENCE</scope>
    <source>
        <strain evidence="10">Expedition CK06-06</strain>
    </source>
</reference>
<comment type="catalytic activity">
    <reaction evidence="8">
        <text>tRNA(Val) + L-valine + ATP = L-valyl-tRNA(Val) + AMP + diphosphate</text>
        <dbReference type="Rhea" id="RHEA:10704"/>
        <dbReference type="Rhea" id="RHEA-COMP:9672"/>
        <dbReference type="Rhea" id="RHEA-COMP:9708"/>
        <dbReference type="ChEBI" id="CHEBI:30616"/>
        <dbReference type="ChEBI" id="CHEBI:33019"/>
        <dbReference type="ChEBI" id="CHEBI:57762"/>
        <dbReference type="ChEBI" id="CHEBI:78442"/>
        <dbReference type="ChEBI" id="CHEBI:78537"/>
        <dbReference type="ChEBI" id="CHEBI:456215"/>
        <dbReference type="EC" id="6.1.1.9"/>
    </reaction>
</comment>
<feature type="non-terminal residue" evidence="10">
    <location>
        <position position="275"/>
    </location>
</feature>
<keyword evidence="3" id="KW-0547">Nucleotide-binding</keyword>
<dbReference type="InterPro" id="IPR002303">
    <property type="entry name" value="Valyl-tRNA_ligase"/>
</dbReference>
<evidence type="ECO:0000256" key="3">
    <source>
        <dbReference type="ARBA" id="ARBA00022741"/>
    </source>
</evidence>
<evidence type="ECO:0000313" key="10">
    <source>
        <dbReference type="EMBL" id="GAF89788.1"/>
    </source>
</evidence>
<evidence type="ECO:0000256" key="2">
    <source>
        <dbReference type="ARBA" id="ARBA00022598"/>
    </source>
</evidence>
<dbReference type="PANTHER" id="PTHR11946:SF93">
    <property type="entry name" value="VALINE--TRNA LIGASE, CHLOROPLASTIC_MITOCHONDRIAL 2"/>
    <property type="match status" value="1"/>
</dbReference>
<dbReference type="SUPFAM" id="SSF52374">
    <property type="entry name" value="Nucleotidylyl transferase"/>
    <property type="match status" value="1"/>
</dbReference>
<accession>X0T8F2</accession>
<keyword evidence="2" id="KW-0436">Ligase</keyword>
<evidence type="ECO:0000256" key="4">
    <source>
        <dbReference type="ARBA" id="ARBA00022840"/>
    </source>
</evidence>
<organism evidence="10">
    <name type="scientific">marine sediment metagenome</name>
    <dbReference type="NCBI Taxonomy" id="412755"/>
    <lineage>
        <taxon>unclassified sequences</taxon>
        <taxon>metagenomes</taxon>
        <taxon>ecological metagenomes</taxon>
    </lineage>
</organism>
<dbReference type="InterPro" id="IPR009080">
    <property type="entry name" value="tRNAsynth_Ia_anticodon-bd"/>
</dbReference>
<dbReference type="EMBL" id="BARS01019340">
    <property type="protein sequence ID" value="GAF89788.1"/>
    <property type="molecule type" value="Genomic_DNA"/>
</dbReference>
<dbReference type="InterPro" id="IPR013155">
    <property type="entry name" value="M/V/L/I-tRNA-synth_anticd-bd"/>
</dbReference>
<evidence type="ECO:0000256" key="8">
    <source>
        <dbReference type="ARBA" id="ARBA00047552"/>
    </source>
</evidence>
<sequence>LLEAIDRYGADALRYALATGGSPGNDMRISEQRLEAGRNFANKLWNAARYVISRLDTRRVAPPAREQREAMALEDRWILSRLHRLVASVEQLLEAYQFGEAGRQIHDFLWGEYCDWYVEMSKVRLARGDNSVLPVLVHVLETGLRLLHPYMPFVTEELWQTLSEHLADREAEALIVCPYPQADGRWYDEEAERQAAAVMDYTRAIRNIRSEKSVDPSRSVEAYVVPQASVYDAARGSADLMSALARAHPLHVVSREGKVPTEAALTSVLSHGQVV</sequence>
<feature type="domain" description="Methionyl/Valyl/Leucyl/Isoleucyl-tRNA synthetase anticodon-binding" evidence="9">
    <location>
        <begin position="75"/>
        <end position="222"/>
    </location>
</feature>
<evidence type="ECO:0000256" key="5">
    <source>
        <dbReference type="ARBA" id="ARBA00022917"/>
    </source>
</evidence>
<comment type="caution">
    <text evidence="10">The sequence shown here is derived from an EMBL/GenBank/DDBJ whole genome shotgun (WGS) entry which is preliminary data.</text>
</comment>
<keyword evidence="6" id="KW-0030">Aminoacyl-tRNA synthetase</keyword>
<keyword evidence="5" id="KW-0648">Protein biosynthesis</keyword>
<dbReference type="InterPro" id="IPR033705">
    <property type="entry name" value="Anticodon_Ia_Val"/>
</dbReference>
<evidence type="ECO:0000256" key="1">
    <source>
        <dbReference type="ARBA" id="ARBA00013169"/>
    </source>
</evidence>
<protein>
    <recommendedName>
        <fullName evidence="1">valine--tRNA ligase</fullName>
        <ecNumber evidence="1">6.1.1.9</ecNumber>
    </recommendedName>
    <alternativeName>
        <fullName evidence="7">Valyl-tRNA synthetase</fullName>
    </alternativeName>
</protein>